<name>A0A3E4N8B2_9BACT</name>
<dbReference type="PROSITE" id="PS51257">
    <property type="entry name" value="PROKAR_LIPOPROTEIN"/>
    <property type="match status" value="1"/>
</dbReference>
<dbReference type="RefSeq" id="WP_117670121.1">
    <property type="nucleotide sequence ID" value="NZ_CABOGR010000001.1"/>
</dbReference>
<organism evidence="5 6">
    <name type="scientific">Phocaeicola plebeius</name>
    <dbReference type="NCBI Taxonomy" id="310297"/>
    <lineage>
        <taxon>Bacteria</taxon>
        <taxon>Pseudomonadati</taxon>
        <taxon>Bacteroidota</taxon>
        <taxon>Bacteroidia</taxon>
        <taxon>Bacteroidales</taxon>
        <taxon>Bacteroidaceae</taxon>
        <taxon>Phocaeicola</taxon>
    </lineage>
</organism>
<gene>
    <name evidence="5" type="ORF">DXD04_01200</name>
</gene>
<keyword evidence="6" id="KW-1185">Reference proteome</keyword>
<feature type="domain" description="DUF5111" evidence="3">
    <location>
        <begin position="172"/>
        <end position="260"/>
    </location>
</feature>
<accession>A0A3E4N8B2</accession>
<dbReference type="Pfam" id="PF14292">
    <property type="entry name" value="SusE"/>
    <property type="match status" value="1"/>
</dbReference>
<evidence type="ECO:0000259" key="4">
    <source>
        <dbReference type="Pfam" id="PF17141"/>
    </source>
</evidence>
<evidence type="ECO:0000259" key="2">
    <source>
        <dbReference type="Pfam" id="PF14292"/>
    </source>
</evidence>
<evidence type="ECO:0000313" key="6">
    <source>
        <dbReference type="Proteomes" id="UP000260862"/>
    </source>
</evidence>
<protein>
    <submittedName>
        <fullName evidence="5">DUF5114 domain-containing protein</fullName>
    </submittedName>
</protein>
<dbReference type="Pfam" id="PF17138">
    <property type="entry name" value="DUF5111"/>
    <property type="match status" value="1"/>
</dbReference>
<dbReference type="InterPro" id="IPR033407">
    <property type="entry name" value="DUF5114"/>
</dbReference>
<dbReference type="Proteomes" id="UP000260862">
    <property type="component" value="Unassembled WGS sequence"/>
</dbReference>
<dbReference type="InterPro" id="IPR025970">
    <property type="entry name" value="SusE"/>
</dbReference>
<evidence type="ECO:0000256" key="1">
    <source>
        <dbReference type="SAM" id="SignalP"/>
    </source>
</evidence>
<dbReference type="InterPro" id="IPR033404">
    <property type="entry name" value="DUF5111"/>
</dbReference>
<evidence type="ECO:0000313" key="5">
    <source>
        <dbReference type="EMBL" id="RGK58544.1"/>
    </source>
</evidence>
<dbReference type="AlphaFoldDB" id="A0A3E4N8B2"/>
<dbReference type="EMBL" id="QSQT01000001">
    <property type="protein sequence ID" value="RGK58544.1"/>
    <property type="molecule type" value="Genomic_DNA"/>
</dbReference>
<reference evidence="5 6" key="1">
    <citation type="submission" date="2018-08" db="EMBL/GenBank/DDBJ databases">
        <title>A genome reference for cultivated species of the human gut microbiota.</title>
        <authorList>
            <person name="Zou Y."/>
            <person name="Xue W."/>
            <person name="Luo G."/>
        </authorList>
    </citation>
    <scope>NUCLEOTIDE SEQUENCE [LARGE SCALE GENOMIC DNA]</scope>
    <source>
        <strain evidence="5 6">TF10-3AC</strain>
    </source>
</reference>
<dbReference type="Pfam" id="PF17141">
    <property type="entry name" value="DUF5114"/>
    <property type="match status" value="1"/>
</dbReference>
<evidence type="ECO:0000259" key="3">
    <source>
        <dbReference type="Pfam" id="PF17138"/>
    </source>
</evidence>
<feature type="signal peptide" evidence="1">
    <location>
        <begin position="1"/>
        <end position="21"/>
    </location>
</feature>
<feature type="domain" description="DUF5114" evidence="4">
    <location>
        <begin position="274"/>
        <end position="365"/>
    </location>
</feature>
<keyword evidence="1" id="KW-0732">Signal</keyword>
<sequence>MKTIKSLFAVLFALLAFSACEKDGDKIYLQSLESNNLMATTDRVELNADLAQEIVVSLAWTDRTIQISDPAVGTTVTVTTYVEASLSEDFSTTVSKTATTSLSIAFTGLELNSLASEIGAVTGRNNKIYFRLAGTTGTNIPPVYSNVVSIDVTPYKMDMNTGTVILSNDQTENLGETGVTFYSPDADGIYSGFISIPEAWYHILLKEGDGSIWGTSGSEGAFHLTDDPNNSLQNMWFPGTAGCYYVIVNTQAAEWSALHISSLSVSGLTSESIDLTLDQATNQWVATFTADAAGSRTITINGQGEQYNVETGDGSGTATGIAFAADGEHVALAETAGNITVDVPQAGECTVRLNLYDPTNCTVSVEAGAAELPGGGDSGEETPVTLPESLDVVSYSTGSEVILTTLYPTGSESGVYTGTYSGEVRDQINIVDRTNSVWYGCDPDENSQLSSQDDKWNIWFDGTGAVTLTVDLTNMTWNYTAN</sequence>
<feature type="domain" description="SusE outer membrane protein" evidence="2">
    <location>
        <begin position="22"/>
        <end position="132"/>
    </location>
</feature>
<comment type="caution">
    <text evidence="5">The sequence shown here is derived from an EMBL/GenBank/DDBJ whole genome shotgun (WGS) entry which is preliminary data.</text>
</comment>
<feature type="chain" id="PRO_5017654091" evidence="1">
    <location>
        <begin position="22"/>
        <end position="482"/>
    </location>
</feature>
<proteinExistence type="predicted"/>